<proteinExistence type="predicted"/>
<evidence type="ECO:0000256" key="5">
    <source>
        <dbReference type="SAM" id="MobiDB-lite"/>
    </source>
</evidence>
<dbReference type="EMBL" id="BMMK01000005">
    <property type="protein sequence ID" value="GGM46142.1"/>
    <property type="molecule type" value="Genomic_DNA"/>
</dbReference>
<keyword evidence="4" id="KW-0862">Zinc</keyword>
<gene>
    <name evidence="7" type="ORF">GCM10012275_16440</name>
</gene>
<feature type="compositionally biased region" description="Basic and acidic residues" evidence="5">
    <location>
        <begin position="431"/>
        <end position="444"/>
    </location>
</feature>
<reference evidence="7" key="1">
    <citation type="journal article" date="2014" name="Int. J. Syst. Evol. Microbiol.">
        <title>Complete genome sequence of Corynebacterium casei LMG S-19264T (=DSM 44701T), isolated from a smear-ripened cheese.</title>
        <authorList>
            <consortium name="US DOE Joint Genome Institute (JGI-PGF)"/>
            <person name="Walter F."/>
            <person name="Albersmeier A."/>
            <person name="Kalinowski J."/>
            <person name="Ruckert C."/>
        </authorList>
    </citation>
    <scope>NUCLEOTIDE SEQUENCE</scope>
    <source>
        <strain evidence="7">CGMCC 4.5737</strain>
    </source>
</reference>
<reference evidence="7" key="2">
    <citation type="submission" date="2020-09" db="EMBL/GenBank/DDBJ databases">
        <authorList>
            <person name="Sun Q."/>
            <person name="Zhou Y."/>
        </authorList>
    </citation>
    <scope>NUCLEOTIDE SEQUENCE</scope>
    <source>
        <strain evidence="7">CGMCC 4.5737</strain>
    </source>
</reference>
<feature type="compositionally biased region" description="Pro residues" evidence="5">
    <location>
        <begin position="252"/>
        <end position="271"/>
    </location>
</feature>
<evidence type="ECO:0000256" key="4">
    <source>
        <dbReference type="ARBA" id="ARBA00022833"/>
    </source>
</evidence>
<evidence type="ECO:0000259" key="6">
    <source>
        <dbReference type="Pfam" id="PF00413"/>
    </source>
</evidence>
<feature type="compositionally biased region" description="Pro residues" evidence="5">
    <location>
        <begin position="349"/>
        <end position="360"/>
    </location>
</feature>
<keyword evidence="3" id="KW-0378">Hydrolase</keyword>
<dbReference type="Gene3D" id="3.40.390.10">
    <property type="entry name" value="Collagenase (Catalytic Domain)"/>
    <property type="match status" value="1"/>
</dbReference>
<dbReference type="GO" id="GO:0004222">
    <property type="term" value="F:metalloendopeptidase activity"/>
    <property type="evidence" value="ECO:0007669"/>
    <property type="project" value="InterPro"/>
</dbReference>
<feature type="compositionally biased region" description="Basic residues" evidence="5">
    <location>
        <begin position="11"/>
        <end position="23"/>
    </location>
</feature>
<evidence type="ECO:0000256" key="3">
    <source>
        <dbReference type="ARBA" id="ARBA00022801"/>
    </source>
</evidence>
<dbReference type="InterPro" id="IPR001818">
    <property type="entry name" value="Pept_M10_metallopeptidase"/>
</dbReference>
<feature type="compositionally biased region" description="Low complexity" evidence="5">
    <location>
        <begin position="361"/>
        <end position="372"/>
    </location>
</feature>
<dbReference type="Pfam" id="PF00413">
    <property type="entry name" value="Peptidase_M10"/>
    <property type="match status" value="1"/>
</dbReference>
<sequence>MAAPSSGRHRESGRHRKRGSRGNHAKDRTTTSGSRRAGALLATALIAPTAVSMLAEGTALAEGPAQAEAFRTTAGGTQDVPVAGDTGRPASEEFTHLGCKAPVQGNDAQGNAIIHYDDQTGDPRLAADIEQAAKFWSSSGANVHLLPGKSRGAIKITKRSFGNGGTGTIGLGGCGGQPFVELNGDFTARADAQNRIGLIAHEMGHALGLGHSQGCSLMQPVLRPCGGEVPNKPSQDEVNGIKQLYRKGAPNPGTPGPGQQPGPGEKPPNRPGPGDQGPEQPGKPEKPGKPGRPGKPPVQPGPGDELPGFPGPGNEIPGDPGPGGTPPIQPGPEDEPPGFPGPGNEIPGDPGPGGTPPILPGPGDAGPADPGDNPSCPPGNVPGKPGPGEETPPVSFPLPPEGKPAPPEGNPLPPAEQPGPEEGPTQPGNQDLEKRLAELEKKLNDLISRVNDLEQRGTRPTAVTPGQPEAPGETNPGQQFAELGRLLAQILTQFVQGFGQPGDVEPGDLGQPGDFGPGEFLPGDFGQPGAVGAPEFQPTGLGGLEQFSGLWRAMQSAWSSPALSAGDDVFSWFSAAATTPMDNNVIPMDNGVIERDLAWTA</sequence>
<feature type="domain" description="Peptidase M10 metallopeptidase" evidence="6">
    <location>
        <begin position="192"/>
        <end position="245"/>
    </location>
</feature>
<dbReference type="AlphaFoldDB" id="A0A8J3CDX6"/>
<evidence type="ECO:0000256" key="2">
    <source>
        <dbReference type="ARBA" id="ARBA00022723"/>
    </source>
</evidence>
<keyword evidence="8" id="KW-1185">Reference proteome</keyword>
<protein>
    <recommendedName>
        <fullName evidence="6">Peptidase M10 metallopeptidase domain-containing protein</fullName>
    </recommendedName>
</protein>
<evidence type="ECO:0000313" key="7">
    <source>
        <dbReference type="EMBL" id="GGM46142.1"/>
    </source>
</evidence>
<feature type="compositionally biased region" description="Pro residues" evidence="5">
    <location>
        <begin position="319"/>
        <end position="330"/>
    </location>
</feature>
<evidence type="ECO:0000313" key="8">
    <source>
        <dbReference type="Proteomes" id="UP000637578"/>
    </source>
</evidence>
<feature type="compositionally biased region" description="Pro residues" evidence="5">
    <location>
        <begin position="394"/>
        <end position="417"/>
    </location>
</feature>
<dbReference type="GO" id="GO:0008270">
    <property type="term" value="F:zinc ion binding"/>
    <property type="evidence" value="ECO:0007669"/>
    <property type="project" value="InterPro"/>
</dbReference>
<name>A0A8J3CDX6_9PSEU</name>
<dbReference type="RefSeq" id="WP_189055546.1">
    <property type="nucleotide sequence ID" value="NZ_BMMK01000005.1"/>
</dbReference>
<dbReference type="Proteomes" id="UP000637578">
    <property type="component" value="Unassembled WGS sequence"/>
</dbReference>
<dbReference type="SUPFAM" id="SSF55486">
    <property type="entry name" value="Metalloproteases ('zincins'), catalytic domain"/>
    <property type="match status" value="1"/>
</dbReference>
<dbReference type="InterPro" id="IPR024079">
    <property type="entry name" value="MetalloPept_cat_dom_sf"/>
</dbReference>
<organism evidence="7 8">
    <name type="scientific">Longimycelium tulufanense</name>
    <dbReference type="NCBI Taxonomy" id="907463"/>
    <lineage>
        <taxon>Bacteria</taxon>
        <taxon>Bacillati</taxon>
        <taxon>Actinomycetota</taxon>
        <taxon>Actinomycetes</taxon>
        <taxon>Pseudonocardiales</taxon>
        <taxon>Pseudonocardiaceae</taxon>
        <taxon>Longimycelium</taxon>
    </lineage>
</organism>
<feature type="region of interest" description="Disordered" evidence="5">
    <location>
        <begin position="245"/>
        <end position="477"/>
    </location>
</feature>
<keyword evidence="1" id="KW-0645">Protease</keyword>
<comment type="caution">
    <text evidence="7">The sequence shown here is derived from an EMBL/GenBank/DDBJ whole genome shotgun (WGS) entry which is preliminary data.</text>
</comment>
<evidence type="ECO:0000256" key="1">
    <source>
        <dbReference type="ARBA" id="ARBA00022670"/>
    </source>
</evidence>
<feature type="region of interest" description="Disordered" evidence="5">
    <location>
        <begin position="1"/>
        <end position="36"/>
    </location>
</feature>
<feature type="compositionally biased region" description="Low complexity" evidence="5">
    <location>
        <begin position="418"/>
        <end position="430"/>
    </location>
</feature>
<dbReference type="GO" id="GO:0006508">
    <property type="term" value="P:proteolysis"/>
    <property type="evidence" value="ECO:0007669"/>
    <property type="project" value="UniProtKB-KW"/>
</dbReference>
<keyword evidence="2" id="KW-0479">Metal-binding</keyword>
<accession>A0A8J3CDX6</accession>
<dbReference type="GO" id="GO:0031012">
    <property type="term" value="C:extracellular matrix"/>
    <property type="evidence" value="ECO:0007669"/>
    <property type="project" value="InterPro"/>
</dbReference>